<feature type="transmembrane region" description="Helical" evidence="6">
    <location>
        <begin position="35"/>
        <end position="57"/>
    </location>
</feature>
<feature type="transmembrane region" description="Helical" evidence="6">
    <location>
        <begin position="192"/>
        <end position="213"/>
    </location>
</feature>
<feature type="transmembrane region" description="Helical" evidence="6">
    <location>
        <begin position="164"/>
        <end position="186"/>
    </location>
</feature>
<feature type="transmembrane region" description="Helical" evidence="6">
    <location>
        <begin position="109"/>
        <end position="128"/>
    </location>
</feature>
<accession>A0A1F8FX61</accession>
<dbReference type="EMBL" id="MGJZ01000005">
    <property type="protein sequence ID" value="OGN17757.1"/>
    <property type="molecule type" value="Genomic_DNA"/>
</dbReference>
<evidence type="ECO:0000256" key="3">
    <source>
        <dbReference type="ARBA" id="ARBA00022692"/>
    </source>
</evidence>
<reference evidence="7 8" key="1">
    <citation type="journal article" date="2016" name="Nat. Commun.">
        <title>Thousands of microbial genomes shed light on interconnected biogeochemical processes in an aquifer system.</title>
        <authorList>
            <person name="Anantharaman K."/>
            <person name="Brown C.T."/>
            <person name="Hug L.A."/>
            <person name="Sharon I."/>
            <person name="Castelle C.J."/>
            <person name="Probst A.J."/>
            <person name="Thomas B.C."/>
            <person name="Singh A."/>
            <person name="Wilkins M.J."/>
            <person name="Karaoz U."/>
            <person name="Brodie E.L."/>
            <person name="Williams K.H."/>
            <person name="Hubbard S.S."/>
            <person name="Banfield J.F."/>
        </authorList>
    </citation>
    <scope>NUCLEOTIDE SEQUENCE [LARGE SCALE GENOMIC DNA]</scope>
</reference>
<dbReference type="STRING" id="1802685.A3C88_02180"/>
<dbReference type="Proteomes" id="UP000178117">
    <property type="component" value="Unassembled WGS sequence"/>
</dbReference>
<evidence type="ECO:0000313" key="7">
    <source>
        <dbReference type="EMBL" id="OGN17757.1"/>
    </source>
</evidence>
<feature type="transmembrane region" description="Helical" evidence="6">
    <location>
        <begin position="69"/>
        <end position="89"/>
    </location>
</feature>
<feature type="transmembrane region" description="Helical" evidence="6">
    <location>
        <begin position="311"/>
        <end position="334"/>
    </location>
</feature>
<evidence type="ECO:0000256" key="4">
    <source>
        <dbReference type="ARBA" id="ARBA00022989"/>
    </source>
</evidence>
<dbReference type="AlphaFoldDB" id="A0A1F8FX61"/>
<evidence type="ECO:0000256" key="2">
    <source>
        <dbReference type="ARBA" id="ARBA00022475"/>
    </source>
</evidence>
<sequence length="429" mass="47117">MTRLISKIKNLIRAPMHRIGAYTQLDMNYLVRGGFWLTFGQVVGIGSSLIVAIAYANLLPKEAYGLYKYIMSVAGILGVFMLTGMLTPISRTVAKGKDTILAGAIRYQLRWSSIFVAISTAAAAYYWLQGNQAIAWSLLILAAGTPFIRSLNSFGSYLTGKKDFRLNTIIDTISGLFVAAAVIATISITNSVIALIGVYAASNLIANGAGYWVTTRKYPQATTAALDEDTKNFGKSLSVLGALGAIAQQLDKILVFKFSGTIELAIYSIASAMPDRMKSFLKTLVALAFPKLVAKEFTDIRSSLRLRVLQSMAIGGIAAGAYIAAAPIAFRYLFPEYQSAVFYSQIMALWLVFFVPMHYIGYIIHARKHVRTIYILESLTVAVRIGCYILFAVLWGIIGIVISRVVSIGLIFLAHLIMWDWEEPKQHRA</sequence>
<organism evidence="7 8">
    <name type="scientific">Candidatus Yanofskybacteria bacterium RIFCSPHIGHO2_02_FULL_50_12</name>
    <dbReference type="NCBI Taxonomy" id="1802685"/>
    <lineage>
        <taxon>Bacteria</taxon>
        <taxon>Candidatus Yanofskyibacteriota</taxon>
    </lineage>
</organism>
<proteinExistence type="predicted"/>
<keyword evidence="5 6" id="KW-0472">Membrane</keyword>
<feature type="transmembrane region" description="Helical" evidence="6">
    <location>
        <begin position="397"/>
        <end position="419"/>
    </location>
</feature>
<evidence type="ECO:0000256" key="6">
    <source>
        <dbReference type="SAM" id="Phobius"/>
    </source>
</evidence>
<dbReference type="PANTHER" id="PTHR30250:SF11">
    <property type="entry name" value="O-ANTIGEN TRANSPORTER-RELATED"/>
    <property type="match status" value="1"/>
</dbReference>
<comment type="caution">
    <text evidence="7">The sequence shown here is derived from an EMBL/GenBank/DDBJ whole genome shotgun (WGS) entry which is preliminary data.</text>
</comment>
<dbReference type="InterPro" id="IPR002797">
    <property type="entry name" value="Polysacc_synth"/>
</dbReference>
<keyword evidence="4 6" id="KW-1133">Transmembrane helix</keyword>
<dbReference type="Pfam" id="PF01943">
    <property type="entry name" value="Polysacc_synt"/>
    <property type="match status" value="1"/>
</dbReference>
<gene>
    <name evidence="7" type="ORF">A3C88_02180</name>
</gene>
<comment type="subcellular location">
    <subcellularLocation>
        <location evidence="1">Cell membrane</location>
        <topology evidence="1">Multi-pass membrane protein</topology>
    </subcellularLocation>
</comment>
<keyword evidence="2" id="KW-1003">Cell membrane</keyword>
<evidence type="ECO:0000256" key="5">
    <source>
        <dbReference type="ARBA" id="ARBA00023136"/>
    </source>
</evidence>
<feature type="transmembrane region" description="Helical" evidence="6">
    <location>
        <begin position="134"/>
        <end position="152"/>
    </location>
</feature>
<feature type="transmembrane region" description="Helical" evidence="6">
    <location>
        <begin position="372"/>
        <end position="391"/>
    </location>
</feature>
<feature type="transmembrane region" description="Helical" evidence="6">
    <location>
        <begin position="340"/>
        <end position="360"/>
    </location>
</feature>
<protein>
    <recommendedName>
        <fullName evidence="9">Polysaccharide biosynthesis protein C-terminal domain-containing protein</fullName>
    </recommendedName>
</protein>
<evidence type="ECO:0008006" key="9">
    <source>
        <dbReference type="Google" id="ProtNLM"/>
    </source>
</evidence>
<dbReference type="GO" id="GO:0005886">
    <property type="term" value="C:plasma membrane"/>
    <property type="evidence" value="ECO:0007669"/>
    <property type="project" value="UniProtKB-SubCell"/>
</dbReference>
<dbReference type="InterPro" id="IPR050833">
    <property type="entry name" value="Poly_Biosynth_Transport"/>
</dbReference>
<evidence type="ECO:0000313" key="8">
    <source>
        <dbReference type="Proteomes" id="UP000178117"/>
    </source>
</evidence>
<dbReference type="PANTHER" id="PTHR30250">
    <property type="entry name" value="PST FAMILY PREDICTED COLANIC ACID TRANSPORTER"/>
    <property type="match status" value="1"/>
</dbReference>
<name>A0A1F8FX61_9BACT</name>
<keyword evidence="3 6" id="KW-0812">Transmembrane</keyword>
<evidence type="ECO:0000256" key="1">
    <source>
        <dbReference type="ARBA" id="ARBA00004651"/>
    </source>
</evidence>